<feature type="transmembrane region" description="Helical" evidence="6">
    <location>
        <begin position="72"/>
        <end position="91"/>
    </location>
</feature>
<comment type="caution">
    <text evidence="7">The sequence shown here is derived from an EMBL/GenBank/DDBJ whole genome shotgun (WGS) entry which is preliminary data.</text>
</comment>
<evidence type="ECO:0000256" key="6">
    <source>
        <dbReference type="SAM" id="Phobius"/>
    </source>
</evidence>
<feature type="transmembrane region" description="Helical" evidence="6">
    <location>
        <begin position="149"/>
        <end position="168"/>
    </location>
</feature>
<feature type="transmembrane region" description="Helical" evidence="6">
    <location>
        <begin position="6"/>
        <end position="27"/>
    </location>
</feature>
<keyword evidence="2" id="KW-1003">Cell membrane</keyword>
<keyword evidence="5 6" id="KW-0472">Membrane</keyword>
<feature type="transmembrane region" description="Helical" evidence="6">
    <location>
        <begin position="112"/>
        <end position="137"/>
    </location>
</feature>
<dbReference type="PANTHER" id="PTHR30086">
    <property type="entry name" value="ARGININE EXPORTER PROTEIN ARGO"/>
    <property type="match status" value="1"/>
</dbReference>
<organism evidence="7 8">
    <name type="scientific">Negadavirga shengliensis</name>
    <dbReference type="NCBI Taxonomy" id="1389218"/>
    <lineage>
        <taxon>Bacteria</taxon>
        <taxon>Pseudomonadati</taxon>
        <taxon>Bacteroidota</taxon>
        <taxon>Cytophagia</taxon>
        <taxon>Cytophagales</taxon>
        <taxon>Cyclobacteriaceae</taxon>
        <taxon>Negadavirga</taxon>
    </lineage>
</organism>
<gene>
    <name evidence="7" type="ORF">ACFPFU_18785</name>
</gene>
<reference evidence="8" key="1">
    <citation type="journal article" date="2019" name="Int. J. Syst. Evol. Microbiol.">
        <title>The Global Catalogue of Microorganisms (GCM) 10K type strain sequencing project: providing services to taxonomists for standard genome sequencing and annotation.</title>
        <authorList>
            <consortium name="The Broad Institute Genomics Platform"/>
            <consortium name="The Broad Institute Genome Sequencing Center for Infectious Disease"/>
            <person name="Wu L."/>
            <person name="Ma J."/>
        </authorList>
    </citation>
    <scope>NUCLEOTIDE SEQUENCE [LARGE SCALE GENOMIC DNA]</scope>
    <source>
        <strain evidence="8">CGMCC 4.7466</strain>
    </source>
</reference>
<dbReference type="Pfam" id="PF01810">
    <property type="entry name" value="LysE"/>
    <property type="match status" value="1"/>
</dbReference>
<dbReference type="EMBL" id="JBHSJJ010000012">
    <property type="protein sequence ID" value="MFC4873756.1"/>
    <property type="molecule type" value="Genomic_DNA"/>
</dbReference>
<dbReference type="RefSeq" id="WP_377066930.1">
    <property type="nucleotide sequence ID" value="NZ_JBHSJJ010000012.1"/>
</dbReference>
<evidence type="ECO:0000256" key="2">
    <source>
        <dbReference type="ARBA" id="ARBA00022475"/>
    </source>
</evidence>
<name>A0ABV9T5J2_9BACT</name>
<feature type="transmembrane region" description="Helical" evidence="6">
    <location>
        <begin position="39"/>
        <end position="60"/>
    </location>
</feature>
<comment type="subcellular location">
    <subcellularLocation>
        <location evidence="1">Cell membrane</location>
        <topology evidence="1">Multi-pass membrane protein</topology>
    </subcellularLocation>
</comment>
<evidence type="ECO:0000256" key="1">
    <source>
        <dbReference type="ARBA" id="ARBA00004651"/>
    </source>
</evidence>
<dbReference type="Proteomes" id="UP001595818">
    <property type="component" value="Unassembled WGS sequence"/>
</dbReference>
<dbReference type="PANTHER" id="PTHR30086:SF20">
    <property type="entry name" value="ARGININE EXPORTER PROTEIN ARGO-RELATED"/>
    <property type="match status" value="1"/>
</dbReference>
<evidence type="ECO:0000256" key="3">
    <source>
        <dbReference type="ARBA" id="ARBA00022692"/>
    </source>
</evidence>
<keyword evidence="8" id="KW-1185">Reference proteome</keyword>
<sequence length="211" mass="23570">MNWAFLEGIGMGLVLSLIIGPVFFALIQNSLENGFRHSIFMAMGILLSDSLYVLISYFGVAFLAENPYFKVLLGYFGGLILIGFGVFSFVKKGMNRPSTGGIVPKKVRRRKGFFKGLGLNGINPFVLLFWISVAGLVNLKESYDSWDKTAYYLAVLLTVFVMDLFKAYVAQTLSKYITHSLMLKLNRIVAVLLMVFGVRLIGYAVNQHLLL</sequence>
<evidence type="ECO:0000313" key="7">
    <source>
        <dbReference type="EMBL" id="MFC4873756.1"/>
    </source>
</evidence>
<accession>A0ABV9T5J2</accession>
<keyword evidence="4 6" id="KW-1133">Transmembrane helix</keyword>
<evidence type="ECO:0000313" key="8">
    <source>
        <dbReference type="Proteomes" id="UP001595818"/>
    </source>
</evidence>
<protein>
    <submittedName>
        <fullName evidence="7">LysE family translocator</fullName>
    </submittedName>
</protein>
<proteinExistence type="predicted"/>
<evidence type="ECO:0000256" key="5">
    <source>
        <dbReference type="ARBA" id="ARBA00023136"/>
    </source>
</evidence>
<evidence type="ECO:0000256" key="4">
    <source>
        <dbReference type="ARBA" id="ARBA00022989"/>
    </source>
</evidence>
<keyword evidence="3 6" id="KW-0812">Transmembrane</keyword>
<feature type="transmembrane region" description="Helical" evidence="6">
    <location>
        <begin position="188"/>
        <end position="205"/>
    </location>
</feature>
<dbReference type="InterPro" id="IPR001123">
    <property type="entry name" value="LeuE-type"/>
</dbReference>